<proteinExistence type="predicted"/>
<organism evidence="2 3">
    <name type="scientific">Tuber aestivum</name>
    <name type="common">summer truffle</name>
    <dbReference type="NCBI Taxonomy" id="59557"/>
    <lineage>
        <taxon>Eukaryota</taxon>
        <taxon>Fungi</taxon>
        <taxon>Dikarya</taxon>
        <taxon>Ascomycota</taxon>
        <taxon>Pezizomycotina</taxon>
        <taxon>Pezizomycetes</taxon>
        <taxon>Pezizales</taxon>
        <taxon>Tuberaceae</taxon>
        <taxon>Tuber</taxon>
    </lineage>
</organism>
<gene>
    <name evidence="2" type="ORF">GSTUAT00001386001</name>
</gene>
<keyword evidence="3" id="KW-1185">Reference proteome</keyword>
<dbReference type="AlphaFoldDB" id="A0A292Q3Z5"/>
<accession>A0A292Q3Z5</accession>
<evidence type="ECO:0000256" key="1">
    <source>
        <dbReference type="SAM" id="MobiDB-lite"/>
    </source>
</evidence>
<name>A0A292Q3Z5_9PEZI</name>
<feature type="region of interest" description="Disordered" evidence="1">
    <location>
        <begin position="1"/>
        <end position="22"/>
    </location>
</feature>
<protein>
    <submittedName>
        <fullName evidence="2">Uncharacterized protein</fullName>
    </submittedName>
</protein>
<feature type="compositionally biased region" description="Polar residues" evidence="1">
    <location>
        <begin position="1"/>
        <end position="14"/>
    </location>
</feature>
<evidence type="ECO:0000313" key="3">
    <source>
        <dbReference type="Proteomes" id="UP001412239"/>
    </source>
</evidence>
<evidence type="ECO:0000313" key="2">
    <source>
        <dbReference type="EMBL" id="CUS14509.1"/>
    </source>
</evidence>
<sequence length="109" mass="11618">MFSTLIPTPQLQNRPTKREETKTNDKLVHFFSVTPLGTAFSATASIPACTVSSFRIDGGSKGMEGLIQLTPGLGTIALGLGAIPEATHSGVEANKQMYLHIEEAMKEEG</sequence>
<reference evidence="2" key="1">
    <citation type="submission" date="2015-10" db="EMBL/GenBank/DDBJ databases">
        <authorList>
            <person name="Regsiter A."/>
            <person name="william w."/>
        </authorList>
    </citation>
    <scope>NUCLEOTIDE SEQUENCE</scope>
    <source>
        <strain evidence="2">Montdore</strain>
    </source>
</reference>
<dbReference type="Proteomes" id="UP001412239">
    <property type="component" value="Unassembled WGS sequence"/>
</dbReference>
<dbReference type="EMBL" id="LN890958">
    <property type="protein sequence ID" value="CUS14509.1"/>
    <property type="molecule type" value="Genomic_DNA"/>
</dbReference>